<dbReference type="EMBL" id="JAHQCS010000154">
    <property type="protein sequence ID" value="MBU9713872.1"/>
    <property type="molecule type" value="Genomic_DNA"/>
</dbReference>
<name>A0ABS6JLZ3_9BACI</name>
<dbReference type="Pfam" id="PF20251">
    <property type="entry name" value="Big_14"/>
    <property type="match status" value="1"/>
</dbReference>
<sequence>MNRSLVSLFFKFVIIAMMSIVVGCGQGEEQFMSEEDEWETGHGELPNSIRSSENFDLNMDKDILDFLYQFNEEYWGRTEYEQATGEWFFQDGIGSLGYGLSNGIHRKEEEIFVSFITHNDESIFLDRNVRIQLTERDGQLEKKDEIVNETIYIDEVNGDHTIYTALLPEKENTFYLLSVEIINNEGVVEDTRVSSIYVPVPEINATLETEKEIYGSSTSEITLLLQNHGPTILFFGTYYTIEKKIDGAWHKVPLDIAFPDIGITLSVNDTYTENVDISTLEQGKYRVVKEIQADGLSLDTVLAAEFTRE</sequence>
<proteinExistence type="predicted"/>
<gene>
    <name evidence="2" type="ORF">KS419_19255</name>
</gene>
<dbReference type="RefSeq" id="WP_217068057.1">
    <property type="nucleotide sequence ID" value="NZ_JAHQCS010000154.1"/>
</dbReference>
<dbReference type="PROSITE" id="PS51257">
    <property type="entry name" value="PROKAR_LIPOPROTEIN"/>
    <property type="match status" value="1"/>
</dbReference>
<organism evidence="2 3">
    <name type="scientific">Evansella tamaricis</name>
    <dbReference type="NCBI Taxonomy" id="2069301"/>
    <lineage>
        <taxon>Bacteria</taxon>
        <taxon>Bacillati</taxon>
        <taxon>Bacillota</taxon>
        <taxon>Bacilli</taxon>
        <taxon>Bacillales</taxon>
        <taxon>Bacillaceae</taxon>
        <taxon>Evansella</taxon>
    </lineage>
</organism>
<comment type="caution">
    <text evidence="2">The sequence shown here is derived from an EMBL/GenBank/DDBJ whole genome shotgun (WGS) entry which is preliminary data.</text>
</comment>
<keyword evidence="3" id="KW-1185">Reference proteome</keyword>
<protein>
    <recommendedName>
        <fullName evidence="1">Bacterial Ig-like domain-containing protein</fullName>
    </recommendedName>
</protein>
<evidence type="ECO:0000259" key="1">
    <source>
        <dbReference type="Pfam" id="PF20251"/>
    </source>
</evidence>
<reference evidence="2 3" key="1">
    <citation type="submission" date="2021-06" db="EMBL/GenBank/DDBJ databases">
        <title>Bacillus sp. RD4P76, an endophyte from a halophyte.</title>
        <authorList>
            <person name="Sun J.-Q."/>
        </authorList>
    </citation>
    <scope>NUCLEOTIDE SEQUENCE [LARGE SCALE GENOMIC DNA]</scope>
    <source>
        <strain evidence="2 3">CGMCC 1.15917</strain>
    </source>
</reference>
<dbReference type="Proteomes" id="UP000784880">
    <property type="component" value="Unassembled WGS sequence"/>
</dbReference>
<evidence type="ECO:0000313" key="2">
    <source>
        <dbReference type="EMBL" id="MBU9713872.1"/>
    </source>
</evidence>
<dbReference type="InterPro" id="IPR046878">
    <property type="entry name" value="Big_14"/>
</dbReference>
<accession>A0ABS6JLZ3</accession>
<evidence type="ECO:0000313" key="3">
    <source>
        <dbReference type="Proteomes" id="UP000784880"/>
    </source>
</evidence>
<feature type="domain" description="Bacterial Ig-like" evidence="1">
    <location>
        <begin position="202"/>
        <end position="306"/>
    </location>
</feature>